<feature type="transmembrane region" description="Helical" evidence="8">
    <location>
        <begin position="377"/>
        <end position="398"/>
    </location>
</feature>
<feature type="signal peptide" evidence="9">
    <location>
        <begin position="1"/>
        <end position="21"/>
    </location>
</feature>
<dbReference type="PROSITE" id="PS50261">
    <property type="entry name" value="G_PROTEIN_RECEP_F2_4"/>
    <property type="match status" value="1"/>
</dbReference>
<feature type="transmembrane region" description="Helical" evidence="8">
    <location>
        <begin position="335"/>
        <end position="357"/>
    </location>
</feature>
<evidence type="ECO:0000256" key="5">
    <source>
        <dbReference type="ARBA" id="ARBA00022989"/>
    </source>
</evidence>
<evidence type="ECO:0000256" key="4">
    <source>
        <dbReference type="ARBA" id="ARBA00022729"/>
    </source>
</evidence>
<keyword evidence="6" id="KW-0675">Receptor</keyword>
<dbReference type="InterPro" id="IPR036272">
    <property type="entry name" value="Methuselah_N_sf"/>
</dbReference>
<evidence type="ECO:0000256" key="7">
    <source>
        <dbReference type="ARBA" id="ARBA00023136"/>
    </source>
</evidence>
<reference evidence="11 12" key="1">
    <citation type="journal article" date="2018" name="Nat. Ecol. Evol.">
        <title>Genomic signatures of mitonuclear coevolution across populations of Tigriopus californicus.</title>
        <authorList>
            <person name="Barreto F.S."/>
            <person name="Watson E.T."/>
            <person name="Lima T.G."/>
            <person name="Willett C.S."/>
            <person name="Edmands S."/>
            <person name="Li W."/>
            <person name="Burton R.S."/>
        </authorList>
    </citation>
    <scope>NUCLEOTIDE SEQUENCE [LARGE SCALE GENOMIC DNA]</scope>
    <source>
        <strain evidence="11 12">San Diego</strain>
    </source>
</reference>
<dbReference type="CDD" id="cd15039">
    <property type="entry name" value="7tmB3_Methuselah-like"/>
    <property type="match status" value="1"/>
</dbReference>
<feature type="transmembrane region" description="Helical" evidence="8">
    <location>
        <begin position="471"/>
        <end position="496"/>
    </location>
</feature>
<dbReference type="EMBL" id="VCGU01000004">
    <property type="protein sequence ID" value="TRY76456.1"/>
    <property type="molecule type" value="Genomic_DNA"/>
</dbReference>
<gene>
    <name evidence="11" type="ORF">TCAL_02020</name>
</gene>
<evidence type="ECO:0000256" key="1">
    <source>
        <dbReference type="ARBA" id="ARBA00004141"/>
    </source>
</evidence>
<organism evidence="11 12">
    <name type="scientific">Tigriopus californicus</name>
    <name type="common">Marine copepod</name>
    <dbReference type="NCBI Taxonomy" id="6832"/>
    <lineage>
        <taxon>Eukaryota</taxon>
        <taxon>Metazoa</taxon>
        <taxon>Ecdysozoa</taxon>
        <taxon>Arthropoda</taxon>
        <taxon>Crustacea</taxon>
        <taxon>Multicrustacea</taxon>
        <taxon>Hexanauplia</taxon>
        <taxon>Copepoda</taxon>
        <taxon>Harpacticoida</taxon>
        <taxon>Harpacticidae</taxon>
        <taxon>Tigriopus</taxon>
    </lineage>
</organism>
<dbReference type="Proteomes" id="UP000318571">
    <property type="component" value="Chromosome 5"/>
</dbReference>
<keyword evidence="12" id="KW-1185">Reference proteome</keyword>
<comment type="subcellular location">
    <subcellularLocation>
        <location evidence="1">Membrane</location>
        <topology evidence="1">Multi-pass membrane protein</topology>
    </subcellularLocation>
</comment>
<keyword evidence="5 8" id="KW-1133">Transmembrane helix</keyword>
<dbReference type="SUPFAM" id="SSF63877">
    <property type="entry name" value="Methuselah ectodomain"/>
    <property type="match status" value="1"/>
</dbReference>
<dbReference type="GO" id="GO:0016020">
    <property type="term" value="C:membrane"/>
    <property type="evidence" value="ECO:0007669"/>
    <property type="project" value="UniProtKB-SubCell"/>
</dbReference>
<evidence type="ECO:0000256" key="9">
    <source>
        <dbReference type="SAM" id="SignalP"/>
    </source>
</evidence>
<feature type="transmembrane region" description="Helical" evidence="8">
    <location>
        <begin position="423"/>
        <end position="444"/>
    </location>
</feature>
<feature type="chain" id="PRO_5021850739" description="G-protein coupled receptors family 2 profile 2 domain-containing protein" evidence="9">
    <location>
        <begin position="22"/>
        <end position="669"/>
    </location>
</feature>
<feature type="transmembrane region" description="Helical" evidence="8">
    <location>
        <begin position="517"/>
        <end position="536"/>
    </location>
</feature>
<dbReference type="Gene3D" id="2.170.180.11">
    <property type="entry name" value="Methuselah ectodomain, domain 2"/>
    <property type="match status" value="1"/>
</dbReference>
<dbReference type="InterPro" id="IPR023311">
    <property type="entry name" value="Methusela_ecto_dom_2"/>
</dbReference>
<feature type="transmembrane region" description="Helical" evidence="8">
    <location>
        <begin position="548"/>
        <end position="574"/>
    </location>
</feature>
<dbReference type="InterPro" id="IPR010596">
    <property type="entry name" value="Methuselah_N_dom"/>
</dbReference>
<evidence type="ECO:0000259" key="10">
    <source>
        <dbReference type="PROSITE" id="PS50261"/>
    </source>
</evidence>
<evidence type="ECO:0000256" key="3">
    <source>
        <dbReference type="ARBA" id="ARBA00022692"/>
    </source>
</evidence>
<dbReference type="AlphaFoldDB" id="A0A553PFK5"/>
<dbReference type="GO" id="GO:0007166">
    <property type="term" value="P:cell surface receptor signaling pathway"/>
    <property type="evidence" value="ECO:0007669"/>
    <property type="project" value="InterPro"/>
</dbReference>
<dbReference type="OMA" id="CWINING"/>
<dbReference type="PANTHER" id="PTHR46953:SF1">
    <property type="entry name" value="G-PROTEIN COUPLED RECEPTOR MTH-LIKE 1-RELATED"/>
    <property type="match status" value="1"/>
</dbReference>
<keyword evidence="7 8" id="KW-0472">Membrane</keyword>
<comment type="caution">
    <text evidence="11">The sequence shown here is derived from an EMBL/GenBank/DDBJ whole genome shotgun (WGS) entry which is preliminary data.</text>
</comment>
<evidence type="ECO:0000256" key="2">
    <source>
        <dbReference type="ARBA" id="ARBA00008979"/>
    </source>
</evidence>
<evidence type="ECO:0000256" key="8">
    <source>
        <dbReference type="SAM" id="Phobius"/>
    </source>
</evidence>
<evidence type="ECO:0000313" key="12">
    <source>
        <dbReference type="Proteomes" id="UP000318571"/>
    </source>
</evidence>
<protein>
    <recommendedName>
        <fullName evidence="10">G-protein coupled receptors family 2 profile 2 domain-containing protein</fullName>
    </recommendedName>
</protein>
<comment type="similarity">
    <text evidence="2">Belongs to the G-protein coupled receptor 2 family. Mth subfamily.</text>
</comment>
<evidence type="ECO:0000256" key="6">
    <source>
        <dbReference type="ARBA" id="ARBA00023040"/>
    </source>
</evidence>
<sequence length="669" mass="76823">MNIQILISSLIKLIGFKLVLGKTNPPMFPISESALFESRIQKCCKPDEVLTSNGHGCSQYMGIQDLVSYPFDTTIEQLDKIPTKFHINSRSGPPTCSKNEEQTMLLHSEDSVAFLIDRSTENSVLFHVESATFHEKFCVERMVNEEQDILGIAAILCQKLPTYECRVRPCVRKCCHFGQTYNYENDQCQETDGPRVGKKMAQSWEPTLMDNKKEPISGPSHDIKYFFGNPTCHPNDLHIYDSRSEDFHFYETGELVLKGERHNYSRYCVINVTDLDNPDRQTFESVKVCMSTRLRFIASEVELVVMDILPILFVISLVFLAITFILVFKRRRDKLFGIMTLCMISMLFLLYSFLVIPHFTGPSHITEYPIACQIEGIAIQFCYLSALFWLNCMCFMIWKNFRRIRRSTENEPKGIRNPMFYKYALWAWGGPAVISVTTLFIHLLPDWVGTYIIKPDLGVTRCFLGDQGMFLYFHIVTAPCLIFNLLGFICTSWNLCYGVWSQRQGDPLVRAQQQYRMLTVTKMFFALGISWLSEVISWTLLTLFGRDLWVITTSFLFDVINALQGVILFVVLFFDAGTVSRMRTSIRRTLSATDEPILQANYRVRQGSKVSLTNVTTETRIQGPMEAKNGTRESVKTIVSTLSYPLRKSYTYEVTTVTTTVAKVELEHE</sequence>
<proteinExistence type="inferred from homology"/>
<dbReference type="OrthoDB" id="6134459at2759"/>
<dbReference type="Gene3D" id="1.20.1070.10">
    <property type="entry name" value="Rhodopsin 7-helix transmembrane proteins"/>
    <property type="match status" value="1"/>
</dbReference>
<evidence type="ECO:0000313" key="11">
    <source>
        <dbReference type="EMBL" id="TRY76456.1"/>
    </source>
</evidence>
<keyword evidence="6" id="KW-0807">Transducer</keyword>
<keyword evidence="6" id="KW-0297">G-protein coupled receptor</keyword>
<accession>A0A553PFK5</accession>
<name>A0A553PFK5_TIGCA</name>
<keyword evidence="3 8" id="KW-0812">Transmembrane</keyword>
<keyword evidence="4 9" id="KW-0732">Signal</keyword>
<dbReference type="InterPro" id="IPR052808">
    <property type="entry name" value="GPCR_Mth-like"/>
</dbReference>
<dbReference type="PANTHER" id="PTHR46953">
    <property type="entry name" value="G-PROTEIN COUPLED RECEPTOR MTH-LIKE 1-RELATED"/>
    <property type="match status" value="1"/>
</dbReference>
<feature type="domain" description="G-protein coupled receptors family 2 profile 2" evidence="10">
    <location>
        <begin position="303"/>
        <end position="576"/>
    </location>
</feature>
<dbReference type="Pfam" id="PF06652">
    <property type="entry name" value="Methuselah_N"/>
    <property type="match status" value="1"/>
</dbReference>
<feature type="transmembrane region" description="Helical" evidence="8">
    <location>
        <begin position="308"/>
        <end position="328"/>
    </location>
</feature>
<dbReference type="GO" id="GO:0004930">
    <property type="term" value="F:G protein-coupled receptor activity"/>
    <property type="evidence" value="ECO:0007669"/>
    <property type="project" value="UniProtKB-KW"/>
</dbReference>
<dbReference type="InterPro" id="IPR017981">
    <property type="entry name" value="GPCR_2-like_7TM"/>
</dbReference>